<reference evidence="2 3" key="1">
    <citation type="journal article" date="2014" name="J. Microbiol.">
        <title>Diaminobutyricibacter tongyongensis gen. nov., sp. nov. and Homoserinibacter gongjuensis gen. nov., sp. nov. belong to the family Microbacteriaceae.</title>
        <authorList>
            <person name="Kim S.J."/>
            <person name="Ahn J.H."/>
            <person name="Weon H.Y."/>
            <person name="Hamada M."/>
            <person name="Suzuki K."/>
            <person name="Kwon S.W."/>
        </authorList>
    </citation>
    <scope>NUCLEOTIDE SEQUENCE [LARGE SCALE GENOMIC DNA]</scope>
    <source>
        <strain evidence="2 3">NBRC 108724</strain>
    </source>
</reference>
<dbReference type="Gene3D" id="3.40.630.30">
    <property type="match status" value="1"/>
</dbReference>
<keyword evidence="2" id="KW-0808">Transferase</keyword>
<name>A0A6L9XZ87_9MICO</name>
<accession>A0A6L9XZ87</accession>
<feature type="domain" description="N-acetyltransferase" evidence="1">
    <location>
        <begin position="24"/>
        <end position="188"/>
    </location>
</feature>
<dbReference type="GO" id="GO:0016747">
    <property type="term" value="F:acyltransferase activity, transferring groups other than amino-acyl groups"/>
    <property type="evidence" value="ECO:0007669"/>
    <property type="project" value="InterPro"/>
</dbReference>
<dbReference type="Pfam" id="PF00583">
    <property type="entry name" value="Acetyltransf_1"/>
    <property type="match status" value="1"/>
</dbReference>
<dbReference type="RefSeq" id="WP_163290096.1">
    <property type="nucleotide sequence ID" value="NZ_JAAGWY010000002.1"/>
</dbReference>
<dbReference type="InterPro" id="IPR016181">
    <property type="entry name" value="Acyl_CoA_acyltransferase"/>
</dbReference>
<dbReference type="EMBL" id="JAAGWY010000002">
    <property type="protein sequence ID" value="NEN06710.1"/>
    <property type="molecule type" value="Genomic_DNA"/>
</dbReference>
<dbReference type="PROSITE" id="PS51186">
    <property type="entry name" value="GNAT"/>
    <property type="match status" value="1"/>
</dbReference>
<keyword evidence="3" id="KW-1185">Reference proteome</keyword>
<sequence>MAAVPGLTLTELVVPERIGAPGSAVFEELVAMVNGIAVELWGNHDFVYSAEAELPAFRPQEFLERITFVARLDGIMVGRVIAEFPLEPDAVTATLLVDVVPAARGRGIGSALLAKGEELVADGGRTVIAAFTEYPAATLTGAGPLIRPQVGPNGVPADSPDTRFALAHGYRLGQIERSSELPLPMPAERFDALYDEAMRAAGSDYRVLGWWRHAPEEYVAGFASLRARMTRDVPQSGIALDDEEWTPSRVRELEQLMIDRGEPFLCSVAQHIPTGRLVAYTDLVVPEGGGKVEQHDTLVVREHRGHRLGMLVKAENIRRLAEVEPNATRILTWNADENEHMLAVNDAFGFRLHGLVGTWQKSLA</sequence>
<dbReference type="InterPro" id="IPR000182">
    <property type="entry name" value="GNAT_dom"/>
</dbReference>
<evidence type="ECO:0000259" key="1">
    <source>
        <dbReference type="PROSITE" id="PS51186"/>
    </source>
</evidence>
<proteinExistence type="predicted"/>
<dbReference type="CDD" id="cd04301">
    <property type="entry name" value="NAT_SF"/>
    <property type="match status" value="1"/>
</dbReference>
<dbReference type="AlphaFoldDB" id="A0A6L9XZ87"/>
<gene>
    <name evidence="2" type="ORF">G3T36_12610</name>
</gene>
<comment type="caution">
    <text evidence="2">The sequence shown here is derived from an EMBL/GenBank/DDBJ whole genome shotgun (WGS) entry which is preliminary data.</text>
</comment>
<evidence type="ECO:0000313" key="2">
    <source>
        <dbReference type="EMBL" id="NEN06710.1"/>
    </source>
</evidence>
<evidence type="ECO:0000313" key="3">
    <source>
        <dbReference type="Proteomes" id="UP000474967"/>
    </source>
</evidence>
<dbReference type="Proteomes" id="UP000474967">
    <property type="component" value="Unassembled WGS sequence"/>
</dbReference>
<protein>
    <submittedName>
        <fullName evidence="2">GNAT family N-acetyltransferase</fullName>
    </submittedName>
</protein>
<organism evidence="2 3">
    <name type="scientific">Leifsonia tongyongensis</name>
    <dbReference type="NCBI Taxonomy" id="1268043"/>
    <lineage>
        <taxon>Bacteria</taxon>
        <taxon>Bacillati</taxon>
        <taxon>Actinomycetota</taxon>
        <taxon>Actinomycetes</taxon>
        <taxon>Micrococcales</taxon>
        <taxon>Microbacteriaceae</taxon>
        <taxon>Leifsonia</taxon>
    </lineage>
</organism>
<dbReference type="SUPFAM" id="SSF55729">
    <property type="entry name" value="Acyl-CoA N-acyltransferases (Nat)"/>
    <property type="match status" value="2"/>
</dbReference>